<dbReference type="RefSeq" id="WP_242870741.1">
    <property type="nucleotide sequence ID" value="NZ_FMWL01000001.1"/>
</dbReference>
<dbReference type="GO" id="GO:0016740">
    <property type="term" value="F:transferase activity"/>
    <property type="evidence" value="ECO:0007669"/>
    <property type="project" value="UniProtKB-KW"/>
</dbReference>
<gene>
    <name evidence="1" type="ORF">SAMN03080599_00221</name>
</gene>
<dbReference type="STRING" id="1120920.SAMN03080599_00221"/>
<protein>
    <submittedName>
        <fullName evidence="1">GrpB domain, predicted nucleotidyltransferase, UPF0157 family</fullName>
    </submittedName>
</protein>
<dbReference type="SUPFAM" id="SSF81301">
    <property type="entry name" value="Nucleotidyltransferase"/>
    <property type="match status" value="1"/>
</dbReference>
<accession>A0A1G5RRA3</accession>
<dbReference type="AlphaFoldDB" id="A0A1G5RRA3"/>
<dbReference type="InterPro" id="IPR043519">
    <property type="entry name" value="NT_sf"/>
</dbReference>
<dbReference type="Pfam" id="PF04229">
    <property type="entry name" value="GrpB"/>
    <property type="match status" value="1"/>
</dbReference>
<evidence type="ECO:0000313" key="1">
    <source>
        <dbReference type="EMBL" id="SCZ76400.1"/>
    </source>
</evidence>
<dbReference type="InterPro" id="IPR007344">
    <property type="entry name" value="GrpB/CoaE"/>
</dbReference>
<dbReference type="PANTHER" id="PTHR34822">
    <property type="entry name" value="GRPB DOMAIN PROTEIN (AFU_ORTHOLOGUE AFUA_1G01530)"/>
    <property type="match status" value="1"/>
</dbReference>
<dbReference type="Gene3D" id="3.30.460.10">
    <property type="entry name" value="Beta Polymerase, domain 2"/>
    <property type="match status" value="1"/>
</dbReference>
<sequence length="182" mass="20642">MNEMKKHRTIVVIPYNPEWPSQFEAEAAALRPFFGDNLIALHHIGSTSVPRLAAKPTLDLLGVVKSLALVTETRSNFEALEYKSRGAFGIEGREFFVKGSPNPTHHLHVFEEGSAEILRHLAFRDYLRAHSKAAQEYAALKTKLAALYKLDPLRYQEGKSDWIKRVERQALEWAAHGNYTSK</sequence>
<keyword evidence="1" id="KW-0808">Transferase</keyword>
<evidence type="ECO:0000313" key="2">
    <source>
        <dbReference type="Proteomes" id="UP000199208"/>
    </source>
</evidence>
<keyword evidence="2" id="KW-1185">Reference proteome</keyword>
<reference evidence="1 2" key="1">
    <citation type="submission" date="2016-10" db="EMBL/GenBank/DDBJ databases">
        <authorList>
            <person name="de Groot N.N."/>
        </authorList>
    </citation>
    <scope>NUCLEOTIDE SEQUENCE [LARGE SCALE GENOMIC DNA]</scope>
    <source>
        <strain evidence="1 2">DSM 2784</strain>
    </source>
</reference>
<name>A0A1G5RRA3_9FIRM</name>
<organism evidence="1 2">
    <name type="scientific">Acidaminobacter hydrogenoformans DSM 2784</name>
    <dbReference type="NCBI Taxonomy" id="1120920"/>
    <lineage>
        <taxon>Bacteria</taxon>
        <taxon>Bacillati</taxon>
        <taxon>Bacillota</taxon>
        <taxon>Clostridia</taxon>
        <taxon>Peptostreptococcales</taxon>
        <taxon>Acidaminobacteraceae</taxon>
        <taxon>Acidaminobacter</taxon>
    </lineage>
</organism>
<dbReference type="Proteomes" id="UP000199208">
    <property type="component" value="Unassembled WGS sequence"/>
</dbReference>
<proteinExistence type="predicted"/>
<dbReference type="PANTHER" id="PTHR34822:SF1">
    <property type="entry name" value="GRPB FAMILY PROTEIN"/>
    <property type="match status" value="1"/>
</dbReference>
<dbReference type="EMBL" id="FMWL01000001">
    <property type="protein sequence ID" value="SCZ76400.1"/>
    <property type="molecule type" value="Genomic_DNA"/>
</dbReference>